<feature type="domain" description="HNH nuclease" evidence="1">
    <location>
        <begin position="815"/>
        <end position="868"/>
    </location>
</feature>
<dbReference type="InterPro" id="IPR002711">
    <property type="entry name" value="HNH"/>
</dbReference>
<proteinExistence type="predicted"/>
<dbReference type="Pfam" id="PF01844">
    <property type="entry name" value="HNH"/>
    <property type="match status" value="1"/>
</dbReference>
<dbReference type="GO" id="GO:0004519">
    <property type="term" value="F:endonuclease activity"/>
    <property type="evidence" value="ECO:0007669"/>
    <property type="project" value="InterPro"/>
</dbReference>
<evidence type="ECO:0000259" key="1">
    <source>
        <dbReference type="SMART" id="SM00507"/>
    </source>
</evidence>
<dbReference type="SMART" id="SM00507">
    <property type="entry name" value="HNHc"/>
    <property type="match status" value="1"/>
</dbReference>
<dbReference type="InterPro" id="IPR003615">
    <property type="entry name" value="HNH_nuc"/>
</dbReference>
<dbReference type="HOGENOM" id="CLU_012837_0_0_9"/>
<name>B1IE80_CLOBK</name>
<organism evidence="2 3">
    <name type="scientific">Clostridium botulinum (strain Okra / Type B1)</name>
    <dbReference type="NCBI Taxonomy" id="498213"/>
    <lineage>
        <taxon>Bacteria</taxon>
        <taxon>Bacillati</taxon>
        <taxon>Bacillota</taxon>
        <taxon>Clostridia</taxon>
        <taxon>Eubacteriales</taxon>
        <taxon>Clostridiaceae</taxon>
        <taxon>Clostridium</taxon>
    </lineage>
</organism>
<dbReference type="PANTHER" id="PTHR39639:SF1">
    <property type="entry name" value="DUF262 DOMAIN-CONTAINING PROTEIN"/>
    <property type="match status" value="1"/>
</dbReference>
<dbReference type="GO" id="GO:0003676">
    <property type="term" value="F:nucleic acid binding"/>
    <property type="evidence" value="ECO:0007669"/>
    <property type="project" value="InterPro"/>
</dbReference>
<dbReference type="AlphaFoldDB" id="B1IE80"/>
<evidence type="ECO:0000313" key="2">
    <source>
        <dbReference type="EMBL" id="ACA44970.1"/>
    </source>
</evidence>
<dbReference type="PANTHER" id="PTHR39639">
    <property type="entry name" value="CHROMOSOME 16, WHOLE GENOME SHOTGUN SEQUENCE"/>
    <property type="match status" value="1"/>
</dbReference>
<dbReference type="InterPro" id="IPR004919">
    <property type="entry name" value="GmrSD_N"/>
</dbReference>
<dbReference type="GO" id="GO:0008270">
    <property type="term" value="F:zinc ion binding"/>
    <property type="evidence" value="ECO:0007669"/>
    <property type="project" value="InterPro"/>
</dbReference>
<protein>
    <recommendedName>
        <fullName evidence="1">HNH nuclease domain-containing protein</fullName>
    </recommendedName>
</protein>
<dbReference type="Pfam" id="PF03235">
    <property type="entry name" value="GmrSD_N"/>
    <property type="match status" value="1"/>
</dbReference>
<dbReference type="EMBL" id="CP000939">
    <property type="protein sequence ID" value="ACA44970.1"/>
    <property type="molecule type" value="Genomic_DNA"/>
</dbReference>
<sequence>MAKGGKIKIKNYREFERGAVMDEKGFELQSDEIELILKNHLKIESKVMSIETLLGNARMRNKIVYDPYYQRNYVWDNDKATYFIESILLGTEIPPLVFFKTDQGKIEVIDGRQRYETLSKFLGSNLSLSKKGLTNLKSLHKKKYADLEPKIQDIYLDTKIRIIEFSIVNEPKLTDRQEDLIKKEIFRRYNSGITPLTSVDINRAMYNNDNITNFFKTKIRDDEALYQELIGLFFNSNSNRKVSVDTIMHKIRQILVLHKIPVKYYSRSSNRQFVIESFYEILMNETEDPSIIYNDFIRKIELLIKLKGIFCKYEIEYNKLISECLIWALYICDVENIDIPQFEAEEPFYNDLLIYVKQDLDKFSNLESHFYKSYEPRYEYILKFVENKFNKNLVDTYITSHRDVVKNRQKIDSDINITKQLDELKELRIDKAEPSSTTIEDLSSQMLRKRFLVRPSYQREEVINLVKSSSIIESILLDIKLPPIFIFKRKDGVSEVIDGQQRLLTILGYMGEGFCDERGNSIYSKKNQFKLKDLRVLDELNGLRFNSLDSKLQDKIYDFNLSVVTIDEERNPNFNPIDLFIRLNNKPYPVRENTFEMWNSYIDKEIITKIRTNVKKNEEWMYFRKNNSRMINEEMYTILSYLSYKNNYENIKEKDIFDIYQKGQRINFRIQNKKDLTRILESASKDNGSKKHFLASIRNVESFIKKLRLILVTENISNDTINEYLKNELNLIFKVKANSTRRSLQDFYALWYIIQPLNIEMIRRNREVIKEELQIIFTFMKEIPENSLSDFLNRVNEFNEKYKINQRKLKLPVDKVEEIIKRQNFICPICKEKLYIGDITNNDHIVALAIGGDDEIENIQVTHESCNHEKGCKQLELI</sequence>
<reference evidence="2 3" key="1">
    <citation type="journal article" date="2007" name="PLoS ONE">
        <title>Analysis of the neurotoxin complex genes in Clostridium botulinum A1-A4 and B1 strains: BoNT/A3, /Ba4 and /B1 clusters are located within plasmids.</title>
        <authorList>
            <person name="Smith T.J."/>
            <person name="Hill K.K."/>
            <person name="Foley B.T."/>
            <person name="Detter J.C."/>
            <person name="Munk A.C."/>
            <person name="Bruce D.C."/>
            <person name="Doggett N.A."/>
            <person name="Smith L.A."/>
            <person name="Marks J.D."/>
            <person name="Xie G."/>
            <person name="Brettin T.S."/>
        </authorList>
    </citation>
    <scope>NUCLEOTIDE SEQUENCE [LARGE SCALE GENOMIC DNA]</scope>
    <source>
        <strain evidence="3">Okra / Type B1</strain>
    </source>
</reference>
<dbReference type="KEGG" id="cbb:CLD_0522"/>
<dbReference type="Proteomes" id="UP000008541">
    <property type="component" value="Chromosome"/>
</dbReference>
<dbReference type="Gene3D" id="1.10.30.50">
    <property type="match status" value="1"/>
</dbReference>
<accession>B1IE80</accession>
<gene>
    <name evidence="2" type="ordered locus">CLD_0522</name>
</gene>
<dbReference type="CDD" id="cd00085">
    <property type="entry name" value="HNHc"/>
    <property type="match status" value="1"/>
</dbReference>
<evidence type="ECO:0000313" key="3">
    <source>
        <dbReference type="Proteomes" id="UP000008541"/>
    </source>
</evidence>